<feature type="active site" description="Nucleophile" evidence="9">
    <location>
        <position position="106"/>
    </location>
</feature>
<evidence type="ECO:0000256" key="2">
    <source>
        <dbReference type="ARBA" id="ARBA00004496"/>
    </source>
</evidence>
<dbReference type="NCBIfam" id="TIGR01249">
    <property type="entry name" value="pro_imino_pep_1"/>
    <property type="match status" value="1"/>
</dbReference>
<dbReference type="AlphaFoldDB" id="A0A9N9WA53"/>
<evidence type="ECO:0000256" key="7">
    <source>
        <dbReference type="ARBA" id="ARBA00022801"/>
    </source>
</evidence>
<dbReference type="InterPro" id="IPR005944">
    <property type="entry name" value="Pro_iminopeptidase"/>
</dbReference>
<dbReference type="PANTHER" id="PTHR43722:SF1">
    <property type="entry name" value="PROLINE IMINOPEPTIDASE"/>
    <property type="match status" value="1"/>
</dbReference>
<evidence type="ECO:0000259" key="11">
    <source>
        <dbReference type="Pfam" id="PF00561"/>
    </source>
</evidence>
<feature type="active site" description="Proton donor" evidence="9">
    <location>
        <position position="289"/>
    </location>
</feature>
<keyword evidence="6 8" id="KW-0645">Protease</keyword>
<dbReference type="PIRSF" id="PIRSF006431">
    <property type="entry name" value="Pept_S33"/>
    <property type="match status" value="1"/>
</dbReference>
<dbReference type="InterPro" id="IPR000073">
    <property type="entry name" value="AB_hydrolase_1"/>
</dbReference>
<dbReference type="Pfam" id="PF00561">
    <property type="entry name" value="Abhydrolase_1"/>
    <property type="match status" value="1"/>
</dbReference>
<organism evidence="12 13">
    <name type="scientific">Clonostachys solani</name>
    <dbReference type="NCBI Taxonomy" id="160281"/>
    <lineage>
        <taxon>Eukaryota</taxon>
        <taxon>Fungi</taxon>
        <taxon>Dikarya</taxon>
        <taxon>Ascomycota</taxon>
        <taxon>Pezizomycotina</taxon>
        <taxon>Sordariomycetes</taxon>
        <taxon>Hypocreomycetidae</taxon>
        <taxon>Hypocreales</taxon>
        <taxon>Bionectriaceae</taxon>
        <taxon>Clonostachys</taxon>
    </lineage>
</organism>
<feature type="active site" evidence="9">
    <location>
        <position position="261"/>
    </location>
</feature>
<comment type="caution">
    <text evidence="12">The sequence shown here is derived from an EMBL/GenBank/DDBJ whole genome shotgun (WGS) entry which is preliminary data.</text>
</comment>
<dbReference type="OrthoDB" id="10249433at2759"/>
<evidence type="ECO:0000256" key="8">
    <source>
        <dbReference type="PIRNR" id="PIRNR006431"/>
    </source>
</evidence>
<keyword evidence="13" id="KW-1185">Reference proteome</keyword>
<keyword evidence="7 8" id="KW-0378">Hydrolase</keyword>
<dbReference type="InterPro" id="IPR002410">
    <property type="entry name" value="Peptidase_S33"/>
</dbReference>
<dbReference type="PRINTS" id="PR00793">
    <property type="entry name" value="PROAMNOPTASE"/>
</dbReference>
<evidence type="ECO:0000256" key="1">
    <source>
        <dbReference type="ARBA" id="ARBA00001585"/>
    </source>
</evidence>
<evidence type="ECO:0000256" key="3">
    <source>
        <dbReference type="ARBA" id="ARBA00010088"/>
    </source>
</evidence>
<protein>
    <recommendedName>
        <fullName evidence="8 10">Proline iminopeptidase</fullName>
        <shortName evidence="8">PIP</shortName>
        <ecNumber evidence="8 10">3.4.11.5</ecNumber>
    </recommendedName>
    <alternativeName>
        <fullName evidence="8">Prolyl aminopeptidase</fullName>
    </alternativeName>
</protein>
<comment type="catalytic activity">
    <reaction evidence="1 8 10">
        <text>Release of N-terminal proline from a peptide.</text>
        <dbReference type="EC" id="3.4.11.5"/>
    </reaction>
</comment>
<evidence type="ECO:0000256" key="9">
    <source>
        <dbReference type="PIRSR" id="PIRSR006431-1"/>
    </source>
</evidence>
<evidence type="ECO:0000256" key="6">
    <source>
        <dbReference type="ARBA" id="ARBA00022670"/>
    </source>
</evidence>
<dbReference type="GO" id="GO:0006508">
    <property type="term" value="P:proteolysis"/>
    <property type="evidence" value="ECO:0007669"/>
    <property type="project" value="UniProtKB-KW"/>
</dbReference>
<dbReference type="InterPro" id="IPR029058">
    <property type="entry name" value="AB_hydrolase_fold"/>
</dbReference>
<dbReference type="Gene3D" id="3.40.50.1820">
    <property type="entry name" value="alpha/beta hydrolase"/>
    <property type="match status" value="1"/>
</dbReference>
<dbReference type="GO" id="GO:0005737">
    <property type="term" value="C:cytoplasm"/>
    <property type="evidence" value="ECO:0007669"/>
    <property type="project" value="UniProtKB-SubCell"/>
</dbReference>
<evidence type="ECO:0000256" key="10">
    <source>
        <dbReference type="RuleBase" id="RU003421"/>
    </source>
</evidence>
<comment type="similarity">
    <text evidence="3 8 10">Belongs to the peptidase S33 family.</text>
</comment>
<accession>A0A9N9WA53</accession>
<dbReference type="Proteomes" id="UP000775872">
    <property type="component" value="Unassembled WGS sequence"/>
</dbReference>
<keyword evidence="4 8" id="KW-0031">Aminopeptidase</keyword>
<proteinExistence type="inferred from homology"/>
<evidence type="ECO:0000313" key="12">
    <source>
        <dbReference type="EMBL" id="CAH0045003.1"/>
    </source>
</evidence>
<comment type="subcellular location">
    <subcellularLocation>
        <location evidence="2 8">Cytoplasm</location>
    </subcellularLocation>
</comment>
<dbReference type="GO" id="GO:0004177">
    <property type="term" value="F:aminopeptidase activity"/>
    <property type="evidence" value="ECO:0007669"/>
    <property type="project" value="UniProtKB-UniRule"/>
</dbReference>
<dbReference type="PANTHER" id="PTHR43722">
    <property type="entry name" value="PROLINE IMINOPEPTIDASE"/>
    <property type="match status" value="1"/>
</dbReference>
<evidence type="ECO:0000313" key="13">
    <source>
        <dbReference type="Proteomes" id="UP000775872"/>
    </source>
</evidence>
<dbReference type="SUPFAM" id="SSF53474">
    <property type="entry name" value="alpha/beta-Hydrolases"/>
    <property type="match status" value="1"/>
</dbReference>
<evidence type="ECO:0000256" key="4">
    <source>
        <dbReference type="ARBA" id="ARBA00022438"/>
    </source>
</evidence>
<evidence type="ECO:0000256" key="5">
    <source>
        <dbReference type="ARBA" id="ARBA00022490"/>
    </source>
</evidence>
<dbReference type="EMBL" id="CABFOC020000007">
    <property type="protein sequence ID" value="CAH0045003.1"/>
    <property type="molecule type" value="Genomic_DNA"/>
</dbReference>
<sequence>MNGYIHGDPFDEGMLPVGNIHQIYYAQYGLKDGLPDGGPGGGTRRSNTKFFNPKIYRVVLLDQRGTGNSTPPSEIRENTTDHLLEDIETLRKHLGIGVWFMVFGGSWGSSLALLYAQEHPYRMKCIVVRGIFTFRLSEVRLAVGRQFFPDALERFINYLPENQRSEDPRHAYYMLLTSKDKSVALKAAIEWNRYDLTLTTLIPRPNAFARLADPKWNMAHALIFAHYLENNFWREDGHILKPENMAKIAHIPSIIVQGRYDMVCPPVTAWELHRQWPLSEFHMIGDAGHSASEDGTKAKLIEACDMLASI</sequence>
<reference evidence="12" key="1">
    <citation type="submission" date="2021-10" db="EMBL/GenBank/DDBJ databases">
        <authorList>
            <person name="Piombo E."/>
        </authorList>
    </citation>
    <scope>NUCLEOTIDE SEQUENCE</scope>
</reference>
<feature type="domain" description="AB hydrolase-1" evidence="11">
    <location>
        <begin position="51"/>
        <end position="295"/>
    </location>
</feature>
<name>A0A9N9WA53_9HYPO</name>
<keyword evidence="5 8" id="KW-0963">Cytoplasm</keyword>
<gene>
    <name evidence="12" type="ORF">CSOL1703_00010745</name>
</gene>
<dbReference type="EC" id="3.4.11.5" evidence="8 10"/>